<evidence type="ECO:0000256" key="4">
    <source>
        <dbReference type="ARBA" id="ARBA00022989"/>
    </source>
</evidence>
<dbReference type="Pfam" id="PF13567">
    <property type="entry name" value="DUF4131"/>
    <property type="match status" value="1"/>
</dbReference>
<dbReference type="InterPro" id="IPR004477">
    <property type="entry name" value="ComEC_N"/>
</dbReference>
<dbReference type="EMBL" id="QHJQ01000001">
    <property type="protein sequence ID" value="PXA05699.1"/>
    <property type="molecule type" value="Genomic_DNA"/>
</dbReference>
<evidence type="ECO:0000256" key="6">
    <source>
        <dbReference type="SAM" id="Phobius"/>
    </source>
</evidence>
<keyword evidence="10" id="KW-1185">Reference proteome</keyword>
<feature type="transmembrane region" description="Helical" evidence="6">
    <location>
        <begin position="311"/>
        <end position="330"/>
    </location>
</feature>
<sequence length="529" mass="58267">MISGLLFARAMPAGSWVAFCAVVLAAISALLALKKKTGLWLATFAASTVLGFWFYGTARLPTQPTSDQLALPPREALVEFEIQRVMQAENTYGNSTGVARVIDASPTSRLKKGSLIYFRLSRDDTTRLNIIRGLAIQVIGVLHPIPEEAVPDSFDAYLQETGIHYRFEQTGGVRLLREPTAFQKFCHHTNKKFQDHLRLGEPDASQLSQIYIAMLLGEKTELSDEQTDRFRMTGTMHLFAISGLHIGVIATVIWQVLLLFRLPSKVRPLIGLPLLYFYVEITGGAPSAVRAFLMVTFFWVSMAVQRQRSPLSALAASAVLVLIIQPLQLWQMGFQLSYLVVISILLFGLPLREVLWPVLRPNKFVPESNWSTYAKIKFWVMDKLLLLVVISFAAWLASAPLSAGFFGFIAPYSVIVNILLVNLAALVISGGVISLTVASLGLGGLAGFLNHSAWVGISIMDGLVRMNLTLPWAIIHCPEFPTIVSYLCVLCFMASIILIGNKHSPLLRFAVPPLVVIFALTLGLLWGSA</sequence>
<reference evidence="9 10" key="1">
    <citation type="submission" date="2018-05" db="EMBL/GenBank/DDBJ databases">
        <title>Coraliomargarita sinensis sp. nov., isolated from a marine solar saltern.</title>
        <authorList>
            <person name="Zhou L.Y."/>
        </authorList>
    </citation>
    <scope>NUCLEOTIDE SEQUENCE [LARGE SCALE GENOMIC DNA]</scope>
    <source>
        <strain evidence="9 10">WN38</strain>
    </source>
</reference>
<comment type="caution">
    <text evidence="9">The sequence shown here is derived from an EMBL/GenBank/DDBJ whole genome shotgun (WGS) entry which is preliminary data.</text>
</comment>
<evidence type="ECO:0000259" key="7">
    <source>
        <dbReference type="Pfam" id="PF03772"/>
    </source>
</evidence>
<dbReference type="Proteomes" id="UP000247099">
    <property type="component" value="Unassembled WGS sequence"/>
</dbReference>
<feature type="domain" description="DUF4131" evidence="8">
    <location>
        <begin position="14"/>
        <end position="167"/>
    </location>
</feature>
<dbReference type="PANTHER" id="PTHR30619">
    <property type="entry name" value="DNA INTERNALIZATION/COMPETENCE PROTEIN COMEC/REC2"/>
    <property type="match status" value="1"/>
</dbReference>
<dbReference type="InParanoid" id="A0A317ZPA6"/>
<evidence type="ECO:0000313" key="10">
    <source>
        <dbReference type="Proteomes" id="UP000247099"/>
    </source>
</evidence>
<evidence type="ECO:0000256" key="2">
    <source>
        <dbReference type="ARBA" id="ARBA00022475"/>
    </source>
</evidence>
<evidence type="ECO:0000259" key="8">
    <source>
        <dbReference type="Pfam" id="PF13567"/>
    </source>
</evidence>
<keyword evidence="4 6" id="KW-1133">Transmembrane helix</keyword>
<dbReference type="NCBIfam" id="TIGR00360">
    <property type="entry name" value="ComEC_N-term"/>
    <property type="match status" value="1"/>
</dbReference>
<feature type="transmembrane region" description="Helical" evidence="6">
    <location>
        <begin position="415"/>
        <end position="442"/>
    </location>
</feature>
<feature type="transmembrane region" description="Helical" evidence="6">
    <location>
        <begin position="480"/>
        <end position="499"/>
    </location>
</feature>
<dbReference type="Pfam" id="PF03772">
    <property type="entry name" value="Competence"/>
    <property type="match status" value="1"/>
</dbReference>
<dbReference type="InterPro" id="IPR025405">
    <property type="entry name" value="DUF4131"/>
</dbReference>
<feature type="transmembrane region" description="Helical" evidence="6">
    <location>
        <begin position="336"/>
        <end position="355"/>
    </location>
</feature>
<feature type="transmembrane region" description="Helical" evidence="6">
    <location>
        <begin position="12"/>
        <end position="33"/>
    </location>
</feature>
<comment type="subcellular location">
    <subcellularLocation>
        <location evidence="1">Cell membrane</location>
        <topology evidence="1">Multi-pass membrane protein</topology>
    </subcellularLocation>
</comment>
<evidence type="ECO:0000313" key="9">
    <source>
        <dbReference type="EMBL" id="PXA05699.1"/>
    </source>
</evidence>
<gene>
    <name evidence="9" type="ORF">DDZ13_02170</name>
</gene>
<feature type="transmembrane region" description="Helical" evidence="6">
    <location>
        <begin position="238"/>
        <end position="262"/>
    </location>
</feature>
<feature type="domain" description="ComEC/Rec2-related protein" evidence="7">
    <location>
        <begin position="214"/>
        <end position="499"/>
    </location>
</feature>
<keyword evidence="5 6" id="KW-0472">Membrane</keyword>
<organism evidence="9 10">
    <name type="scientific">Coraliomargarita sinensis</name>
    <dbReference type="NCBI Taxonomy" id="2174842"/>
    <lineage>
        <taxon>Bacteria</taxon>
        <taxon>Pseudomonadati</taxon>
        <taxon>Verrucomicrobiota</taxon>
        <taxon>Opitutia</taxon>
        <taxon>Puniceicoccales</taxon>
        <taxon>Coraliomargaritaceae</taxon>
        <taxon>Coraliomargarita</taxon>
    </lineage>
</organism>
<keyword evidence="3 6" id="KW-0812">Transmembrane</keyword>
<feature type="transmembrane region" description="Helical" evidence="6">
    <location>
        <begin position="39"/>
        <end position="56"/>
    </location>
</feature>
<accession>A0A317ZPA6</accession>
<dbReference type="AlphaFoldDB" id="A0A317ZPA6"/>
<feature type="transmembrane region" description="Helical" evidence="6">
    <location>
        <begin position="384"/>
        <end position="409"/>
    </location>
</feature>
<dbReference type="InterPro" id="IPR052159">
    <property type="entry name" value="Competence_DNA_uptake"/>
</dbReference>
<protein>
    <recommendedName>
        <fullName evidence="11">ComEC/Rec2-related protein domain-containing protein</fullName>
    </recommendedName>
</protein>
<dbReference type="GO" id="GO:0005886">
    <property type="term" value="C:plasma membrane"/>
    <property type="evidence" value="ECO:0007669"/>
    <property type="project" value="UniProtKB-SubCell"/>
</dbReference>
<evidence type="ECO:0000256" key="5">
    <source>
        <dbReference type="ARBA" id="ARBA00023136"/>
    </source>
</evidence>
<evidence type="ECO:0000256" key="3">
    <source>
        <dbReference type="ARBA" id="ARBA00022692"/>
    </source>
</evidence>
<feature type="transmembrane region" description="Helical" evidence="6">
    <location>
        <begin position="274"/>
        <end position="299"/>
    </location>
</feature>
<dbReference type="PANTHER" id="PTHR30619:SF1">
    <property type="entry name" value="RECOMBINATION PROTEIN 2"/>
    <property type="match status" value="1"/>
</dbReference>
<feature type="transmembrane region" description="Helical" evidence="6">
    <location>
        <begin position="506"/>
        <end position="526"/>
    </location>
</feature>
<keyword evidence="2" id="KW-1003">Cell membrane</keyword>
<proteinExistence type="predicted"/>
<name>A0A317ZPA6_9BACT</name>
<evidence type="ECO:0000256" key="1">
    <source>
        <dbReference type="ARBA" id="ARBA00004651"/>
    </source>
</evidence>
<evidence type="ECO:0008006" key="11">
    <source>
        <dbReference type="Google" id="ProtNLM"/>
    </source>
</evidence>